<dbReference type="GO" id="GO:0006605">
    <property type="term" value="P:protein targeting"/>
    <property type="evidence" value="ECO:0007669"/>
    <property type="project" value="UniProtKB-UniRule"/>
</dbReference>
<dbReference type="GO" id="GO:0008320">
    <property type="term" value="F:protein transmembrane transporter activity"/>
    <property type="evidence" value="ECO:0007669"/>
    <property type="project" value="UniProtKB-UniRule"/>
</dbReference>
<dbReference type="InterPro" id="IPR001901">
    <property type="entry name" value="Translocase_SecE/Sec61-g"/>
</dbReference>
<evidence type="ECO:0000256" key="6">
    <source>
        <dbReference type="ARBA" id="ARBA00022989"/>
    </source>
</evidence>
<keyword evidence="3 9" id="KW-1003">Cell membrane</keyword>
<feature type="transmembrane region" description="Helical" evidence="9">
    <location>
        <begin position="78"/>
        <end position="98"/>
    </location>
</feature>
<name>A0A1A8XV10_9RHOO</name>
<sequence>MADKIKFALALLLLAAGVAGFYLLAEQAMILRVLAVLAGVGLCTAVAWQTSPGQQFFGFAKEATVEAKKVVWPTRKETLQATGLVFAFVVLMAVFLWLTDKSLEWVLYDLILGWSKS</sequence>
<dbReference type="PRINTS" id="PR01650">
    <property type="entry name" value="SECETRNLCASE"/>
</dbReference>
<evidence type="ECO:0000256" key="9">
    <source>
        <dbReference type="HAMAP-Rule" id="MF_00422"/>
    </source>
</evidence>
<evidence type="ECO:0000256" key="4">
    <source>
        <dbReference type="ARBA" id="ARBA00022692"/>
    </source>
</evidence>
<evidence type="ECO:0000313" key="11">
    <source>
        <dbReference type="Proteomes" id="UP000199600"/>
    </source>
</evidence>
<dbReference type="HAMAP" id="MF_00422">
    <property type="entry name" value="SecE"/>
    <property type="match status" value="1"/>
</dbReference>
<dbReference type="Gene3D" id="1.20.5.1030">
    <property type="entry name" value="Preprotein translocase secy subunit"/>
    <property type="match status" value="1"/>
</dbReference>
<keyword evidence="7 9" id="KW-0811">Translocation</keyword>
<accession>A0A1A8XV10</accession>
<comment type="subcellular location">
    <subcellularLocation>
        <location evidence="1">Membrane</location>
    </subcellularLocation>
</comment>
<dbReference type="NCBIfam" id="NF004371">
    <property type="entry name" value="PRK05740.1-1"/>
    <property type="match status" value="1"/>
</dbReference>
<proteinExistence type="inferred from homology"/>
<keyword evidence="6 9" id="KW-1133">Transmembrane helix</keyword>
<protein>
    <recommendedName>
        <fullName evidence="9">Protein translocase subunit SecE</fullName>
    </recommendedName>
</protein>
<dbReference type="GO" id="GO:0065002">
    <property type="term" value="P:intracellular protein transmembrane transport"/>
    <property type="evidence" value="ECO:0007669"/>
    <property type="project" value="UniProtKB-UniRule"/>
</dbReference>
<comment type="subunit">
    <text evidence="9">Component of the Sec protein translocase complex. Heterotrimer consisting of SecY, SecE and SecG subunits. The heterotrimers can form oligomers, although 1 heterotrimer is thought to be able to translocate proteins. Interacts with the ribosome. Interacts with SecDF, and other proteins may be involved. Interacts with SecA.</text>
</comment>
<dbReference type="InterPro" id="IPR038379">
    <property type="entry name" value="SecE_sf"/>
</dbReference>
<evidence type="ECO:0000256" key="2">
    <source>
        <dbReference type="ARBA" id="ARBA00022448"/>
    </source>
</evidence>
<comment type="similarity">
    <text evidence="9">Belongs to the SecE/SEC61-gamma family.</text>
</comment>
<gene>
    <name evidence="9 10" type="primary">secE</name>
    <name evidence="10" type="ORF">PROAA_2740001</name>
</gene>
<dbReference type="NCBIfam" id="TIGR00964">
    <property type="entry name" value="secE_bact"/>
    <property type="match status" value="1"/>
</dbReference>
<dbReference type="GO" id="GO:0043952">
    <property type="term" value="P:protein transport by the Sec complex"/>
    <property type="evidence" value="ECO:0007669"/>
    <property type="project" value="UniProtKB-UniRule"/>
</dbReference>
<evidence type="ECO:0000256" key="1">
    <source>
        <dbReference type="ARBA" id="ARBA00004370"/>
    </source>
</evidence>
<dbReference type="GO" id="GO:0005886">
    <property type="term" value="C:plasma membrane"/>
    <property type="evidence" value="ECO:0007669"/>
    <property type="project" value="UniProtKB-UniRule"/>
</dbReference>
<dbReference type="InterPro" id="IPR005807">
    <property type="entry name" value="SecE_bac"/>
</dbReference>
<feature type="transmembrane region" description="Helical" evidence="9">
    <location>
        <begin position="30"/>
        <end position="48"/>
    </location>
</feature>
<evidence type="ECO:0000256" key="3">
    <source>
        <dbReference type="ARBA" id="ARBA00022475"/>
    </source>
</evidence>
<dbReference type="PANTHER" id="PTHR33910:SF1">
    <property type="entry name" value="PROTEIN TRANSLOCASE SUBUNIT SECE"/>
    <property type="match status" value="1"/>
</dbReference>
<dbReference type="GO" id="GO:0009306">
    <property type="term" value="P:protein secretion"/>
    <property type="evidence" value="ECO:0007669"/>
    <property type="project" value="UniProtKB-UniRule"/>
</dbReference>
<dbReference type="AlphaFoldDB" id="A0A1A8XV10"/>
<organism evidence="10 11">
    <name type="scientific">Candidatus Propionivibrio aalborgensis</name>
    <dbReference type="NCBI Taxonomy" id="1860101"/>
    <lineage>
        <taxon>Bacteria</taxon>
        <taxon>Pseudomonadati</taxon>
        <taxon>Pseudomonadota</taxon>
        <taxon>Betaproteobacteria</taxon>
        <taxon>Rhodocyclales</taxon>
        <taxon>Rhodocyclaceae</taxon>
        <taxon>Propionivibrio</taxon>
    </lineage>
</organism>
<keyword evidence="2 9" id="KW-0813">Transport</keyword>
<evidence type="ECO:0000256" key="5">
    <source>
        <dbReference type="ARBA" id="ARBA00022927"/>
    </source>
</evidence>
<dbReference type="EMBL" id="FLQY01000195">
    <property type="protein sequence ID" value="SBT08417.1"/>
    <property type="molecule type" value="Genomic_DNA"/>
</dbReference>
<evidence type="ECO:0000313" key="10">
    <source>
        <dbReference type="EMBL" id="SBT08417.1"/>
    </source>
</evidence>
<keyword evidence="11" id="KW-1185">Reference proteome</keyword>
<evidence type="ECO:0000256" key="8">
    <source>
        <dbReference type="ARBA" id="ARBA00023136"/>
    </source>
</evidence>
<dbReference type="PANTHER" id="PTHR33910">
    <property type="entry name" value="PROTEIN TRANSLOCASE SUBUNIT SECE"/>
    <property type="match status" value="1"/>
</dbReference>
<keyword evidence="4 9" id="KW-0812">Transmembrane</keyword>
<evidence type="ECO:0000256" key="7">
    <source>
        <dbReference type="ARBA" id="ARBA00023010"/>
    </source>
</evidence>
<dbReference type="Proteomes" id="UP000199600">
    <property type="component" value="Unassembled WGS sequence"/>
</dbReference>
<reference evidence="10 11" key="1">
    <citation type="submission" date="2016-06" db="EMBL/GenBank/DDBJ databases">
        <authorList>
            <person name="Kjaerup R.B."/>
            <person name="Dalgaard T.S."/>
            <person name="Juul-Madsen H.R."/>
        </authorList>
    </citation>
    <scope>NUCLEOTIDE SEQUENCE [LARGE SCALE GENOMIC DNA]</scope>
    <source>
        <strain evidence="10">2</strain>
    </source>
</reference>
<keyword evidence="5 9" id="KW-0653">Protein transport</keyword>
<comment type="caution">
    <text evidence="9">Lacks conserved residue(s) required for the propagation of feature annotation.</text>
</comment>
<comment type="function">
    <text evidence="9">Essential subunit of the Sec protein translocation channel SecYEG. Clamps together the 2 halves of SecY. May contact the channel plug during translocation.</text>
</comment>
<keyword evidence="8 9" id="KW-0472">Membrane</keyword>
<dbReference type="Pfam" id="PF00584">
    <property type="entry name" value="SecE"/>
    <property type="match status" value="1"/>
</dbReference>